<gene>
    <name evidence="2" type="ORF">DSM106044_04673</name>
</gene>
<organism evidence="2 3">
    <name type="scientific">Robinsoniella peoriensis</name>
    <dbReference type="NCBI Taxonomy" id="180332"/>
    <lineage>
        <taxon>Bacteria</taxon>
        <taxon>Bacillati</taxon>
        <taxon>Bacillota</taxon>
        <taxon>Clostridia</taxon>
        <taxon>Lachnospirales</taxon>
        <taxon>Lachnospiraceae</taxon>
        <taxon>Robinsoniella</taxon>
    </lineage>
</organism>
<dbReference type="AlphaFoldDB" id="A0A4U8Q2Z1"/>
<dbReference type="InterPro" id="IPR038071">
    <property type="entry name" value="UROD/MetE-like_sf"/>
</dbReference>
<dbReference type="InterPro" id="IPR000257">
    <property type="entry name" value="Uroporphyrinogen_deCOase"/>
</dbReference>
<comment type="caution">
    <text evidence="2">The sequence shown here is derived from an EMBL/GenBank/DDBJ whole genome shotgun (WGS) entry which is preliminary data.</text>
</comment>
<accession>A0A4U8Q2Z1</accession>
<evidence type="ECO:0000313" key="2">
    <source>
        <dbReference type="EMBL" id="TLC98563.1"/>
    </source>
</evidence>
<proteinExistence type="predicted"/>
<protein>
    <submittedName>
        <fullName evidence="2">Methylcobalamin:coenzyme M methyltransferase</fullName>
    </submittedName>
</protein>
<evidence type="ECO:0000259" key="1">
    <source>
        <dbReference type="Pfam" id="PF01208"/>
    </source>
</evidence>
<evidence type="ECO:0000313" key="3">
    <source>
        <dbReference type="Proteomes" id="UP000306509"/>
    </source>
</evidence>
<dbReference type="GO" id="GO:0008168">
    <property type="term" value="F:methyltransferase activity"/>
    <property type="evidence" value="ECO:0007669"/>
    <property type="project" value="UniProtKB-KW"/>
</dbReference>
<dbReference type="SUPFAM" id="SSF51726">
    <property type="entry name" value="UROD/MetE-like"/>
    <property type="match status" value="1"/>
</dbReference>
<dbReference type="STRING" id="180332.GCA_000797495_00086"/>
<dbReference type="Pfam" id="PF01208">
    <property type="entry name" value="URO-D"/>
    <property type="match status" value="1"/>
</dbReference>
<dbReference type="GO" id="GO:0032259">
    <property type="term" value="P:methylation"/>
    <property type="evidence" value="ECO:0007669"/>
    <property type="project" value="UniProtKB-KW"/>
</dbReference>
<keyword evidence="2" id="KW-0808">Transferase</keyword>
<dbReference type="Proteomes" id="UP000306509">
    <property type="component" value="Unassembled WGS sequence"/>
</dbReference>
<dbReference type="PANTHER" id="PTHR47099:SF1">
    <property type="entry name" value="METHYLCOBAMIDE:COM METHYLTRANSFERASE MTBA"/>
    <property type="match status" value="1"/>
</dbReference>
<dbReference type="GO" id="GO:0006779">
    <property type="term" value="P:porphyrin-containing compound biosynthetic process"/>
    <property type="evidence" value="ECO:0007669"/>
    <property type="project" value="InterPro"/>
</dbReference>
<dbReference type="PANTHER" id="PTHR47099">
    <property type="entry name" value="METHYLCOBAMIDE:COM METHYLTRANSFERASE MTBA"/>
    <property type="match status" value="1"/>
</dbReference>
<keyword evidence="2" id="KW-0489">Methyltransferase</keyword>
<dbReference type="EMBL" id="QGQD01000092">
    <property type="protein sequence ID" value="TLC98563.1"/>
    <property type="molecule type" value="Genomic_DNA"/>
</dbReference>
<name>A0A4U8Q2Z1_9FIRM</name>
<dbReference type="Gene3D" id="3.20.20.210">
    <property type="match status" value="1"/>
</dbReference>
<reference evidence="2 3" key="1">
    <citation type="journal article" date="2019" name="Anaerobe">
        <title>Detection of Robinsoniella peoriensis in multiple bone samples of a trauma patient.</title>
        <authorList>
            <person name="Schrottner P."/>
            <person name="Hartwich K."/>
            <person name="Bunk B."/>
            <person name="Schober I."/>
            <person name="Helbig S."/>
            <person name="Rudolph W.W."/>
            <person name="Gunzer F."/>
        </authorList>
    </citation>
    <scope>NUCLEOTIDE SEQUENCE [LARGE SCALE GENOMIC DNA]</scope>
    <source>
        <strain evidence="2 3">DSM 106044</strain>
    </source>
</reference>
<keyword evidence="3" id="KW-1185">Reference proteome</keyword>
<sequence length="338" mass="38935">MFLVAVLQANLQYMTGINMTHKERFIKTLQCEDIGGRVPHFELVFFLTMEALGKVHPSHRFYEQWNQMSYTEQKLHIQEIADIYIDTAKRYDHSAIFVHSNPGGFDNIQWLLETIREKSGDEYYLMMHGDPTWAIPDGDTMIDFAVQMLEEPEKLNEISKRRVEEHAAFADKLDRKGHLLDGFTLCSDYCFNTNPFFSPEQFEELIIPYLKEIISEYRKMGYYSIKHTDGNVMPILKQIADCKPNAIHSLDPQGGVNLAEARKIVGDGIALIGNVNCGLLQTGTDDECDAEVQRSLREGMEAGKGYIFSTSNCVYTGMALERYERMWKIWQKYGIYSD</sequence>
<dbReference type="InterPro" id="IPR052024">
    <property type="entry name" value="Methanogen_methyltrans"/>
</dbReference>
<dbReference type="GO" id="GO:0004853">
    <property type="term" value="F:uroporphyrinogen decarboxylase activity"/>
    <property type="evidence" value="ECO:0007669"/>
    <property type="project" value="InterPro"/>
</dbReference>
<feature type="domain" description="Uroporphyrinogen decarboxylase (URO-D)" evidence="1">
    <location>
        <begin position="194"/>
        <end position="332"/>
    </location>
</feature>